<proteinExistence type="predicted"/>
<sequence>MAAVPRARDRGCPQRSDDDPTGGVGAPNVRRVPTHLLPVPPRRRSLPVVVLFTALVTVGAAPPASAAGVPPDPRPTAVVALGDSAASGEGAGDYEAGTRGEGGNWCHRSPAAYVHRSALAEVAVNLACSGAGAEHVAFGAAVHHTEGSQAQRLVEVARRHQVRAVTLQVGANDEPDLSGVAVACIRAFLDLREPGCRTTVGPGWADRLGAVAPRIEAAARDVRAAMSEAGYPPDGYAFVLLSYAAPGSEAMPAWHAVQGCPYSRPDAGWARTDAFPQLAATIGAVAERVGARFLDLTRLAEGREACTGPLRDEWQRRLTVDPRTLVQGALDTAGRHLFQESFHPTAAAHTAIAGCLREFVGGTAARTACVPGRDGTAHPEVAA</sequence>
<reference evidence="3" key="2">
    <citation type="submission" date="2023-01" db="EMBL/GenBank/DDBJ databases">
        <authorList>
            <person name="Sun Q."/>
            <person name="Evtushenko L."/>
        </authorList>
    </citation>
    <scope>NUCLEOTIDE SEQUENCE</scope>
    <source>
        <strain evidence="3">VKM Ac-1069</strain>
    </source>
</reference>
<feature type="domain" description="SGNH hydrolase-type esterase" evidence="2">
    <location>
        <begin position="80"/>
        <end position="350"/>
    </location>
</feature>
<protein>
    <recommendedName>
        <fullName evidence="2">SGNH hydrolase-type esterase domain-containing protein</fullName>
    </recommendedName>
</protein>
<reference evidence="3" key="1">
    <citation type="journal article" date="2014" name="Int. J. Syst. Evol. Microbiol.">
        <title>Complete genome sequence of Corynebacterium casei LMG S-19264T (=DSM 44701T), isolated from a smear-ripened cheese.</title>
        <authorList>
            <consortium name="US DOE Joint Genome Institute (JGI-PGF)"/>
            <person name="Walter F."/>
            <person name="Albersmeier A."/>
            <person name="Kalinowski J."/>
            <person name="Ruckert C."/>
        </authorList>
    </citation>
    <scope>NUCLEOTIDE SEQUENCE</scope>
    <source>
        <strain evidence="3">VKM Ac-1069</strain>
    </source>
</reference>
<dbReference type="EMBL" id="BSFQ01000007">
    <property type="protein sequence ID" value="GLL11079.1"/>
    <property type="molecule type" value="Genomic_DNA"/>
</dbReference>
<dbReference type="SUPFAM" id="SSF52266">
    <property type="entry name" value="SGNH hydrolase"/>
    <property type="match status" value="1"/>
</dbReference>
<organism evidence="3 4">
    <name type="scientific">Pseudonocardia halophobica</name>
    <dbReference type="NCBI Taxonomy" id="29401"/>
    <lineage>
        <taxon>Bacteria</taxon>
        <taxon>Bacillati</taxon>
        <taxon>Actinomycetota</taxon>
        <taxon>Actinomycetes</taxon>
        <taxon>Pseudonocardiales</taxon>
        <taxon>Pseudonocardiaceae</taxon>
        <taxon>Pseudonocardia</taxon>
    </lineage>
</organism>
<feature type="region of interest" description="Disordered" evidence="1">
    <location>
        <begin position="1"/>
        <end position="36"/>
    </location>
</feature>
<evidence type="ECO:0000313" key="4">
    <source>
        <dbReference type="Proteomes" id="UP001143463"/>
    </source>
</evidence>
<name>A0A9W6L4S4_9PSEU</name>
<gene>
    <name evidence="3" type="ORF">GCM10017577_22200</name>
</gene>
<dbReference type="Gene3D" id="3.40.50.1110">
    <property type="entry name" value="SGNH hydrolase"/>
    <property type="match status" value="1"/>
</dbReference>
<evidence type="ECO:0000313" key="3">
    <source>
        <dbReference type="EMBL" id="GLL11079.1"/>
    </source>
</evidence>
<keyword evidence="4" id="KW-1185">Reference proteome</keyword>
<accession>A0A9W6L4S4</accession>
<dbReference type="AlphaFoldDB" id="A0A9W6L4S4"/>
<evidence type="ECO:0000259" key="2">
    <source>
        <dbReference type="Pfam" id="PF13472"/>
    </source>
</evidence>
<dbReference type="Pfam" id="PF13472">
    <property type="entry name" value="Lipase_GDSL_2"/>
    <property type="match status" value="1"/>
</dbReference>
<dbReference type="Proteomes" id="UP001143463">
    <property type="component" value="Unassembled WGS sequence"/>
</dbReference>
<evidence type="ECO:0000256" key="1">
    <source>
        <dbReference type="SAM" id="MobiDB-lite"/>
    </source>
</evidence>
<feature type="compositionally biased region" description="Basic and acidic residues" evidence="1">
    <location>
        <begin position="1"/>
        <end position="18"/>
    </location>
</feature>
<dbReference type="InterPro" id="IPR036514">
    <property type="entry name" value="SGNH_hydro_sf"/>
</dbReference>
<dbReference type="InterPro" id="IPR013830">
    <property type="entry name" value="SGNH_hydro"/>
</dbReference>
<comment type="caution">
    <text evidence="3">The sequence shown here is derived from an EMBL/GenBank/DDBJ whole genome shotgun (WGS) entry which is preliminary data.</text>
</comment>